<organism evidence="1 2">
    <name type="scientific">Prorocentrum cordatum</name>
    <dbReference type="NCBI Taxonomy" id="2364126"/>
    <lineage>
        <taxon>Eukaryota</taxon>
        <taxon>Sar</taxon>
        <taxon>Alveolata</taxon>
        <taxon>Dinophyceae</taxon>
        <taxon>Prorocentrales</taxon>
        <taxon>Prorocentraceae</taxon>
        <taxon>Prorocentrum</taxon>
    </lineage>
</organism>
<evidence type="ECO:0000313" key="1">
    <source>
        <dbReference type="EMBL" id="CAK0858176.1"/>
    </source>
</evidence>
<keyword evidence="2" id="KW-1185">Reference proteome</keyword>
<proteinExistence type="predicted"/>
<dbReference type="Proteomes" id="UP001189429">
    <property type="component" value="Unassembled WGS sequence"/>
</dbReference>
<reference evidence="1" key="1">
    <citation type="submission" date="2023-10" db="EMBL/GenBank/DDBJ databases">
        <authorList>
            <person name="Chen Y."/>
            <person name="Shah S."/>
            <person name="Dougan E. K."/>
            <person name="Thang M."/>
            <person name="Chan C."/>
        </authorList>
    </citation>
    <scope>NUCLEOTIDE SEQUENCE [LARGE SCALE GENOMIC DNA]</scope>
</reference>
<comment type="caution">
    <text evidence="1">The sequence shown here is derived from an EMBL/GenBank/DDBJ whole genome shotgun (WGS) entry which is preliminary data.</text>
</comment>
<sequence length="130" mass="14646">MYGFPDPNLLQAPSYFKNRHAVAVFCYSLGGPGPNQLNPHSYFMFVPTSSDRCVHVLDWAGRRPLKVYVASDDDQAAGILRERLDRSEGVAKVVEQQRLADSAYQWNEVYEDEASLQALLADIEGLRRAK</sequence>
<gene>
    <name evidence="1" type="ORF">PCOR1329_LOCUS48045</name>
</gene>
<name>A0ABN9UF67_9DINO</name>
<dbReference type="EMBL" id="CAUYUJ010015795">
    <property type="protein sequence ID" value="CAK0858176.1"/>
    <property type="molecule type" value="Genomic_DNA"/>
</dbReference>
<feature type="non-terminal residue" evidence="1">
    <location>
        <position position="130"/>
    </location>
</feature>
<protein>
    <submittedName>
        <fullName evidence="1">Uncharacterized protein</fullName>
    </submittedName>
</protein>
<accession>A0ABN9UF67</accession>
<evidence type="ECO:0000313" key="2">
    <source>
        <dbReference type="Proteomes" id="UP001189429"/>
    </source>
</evidence>